<dbReference type="NCBIfam" id="NF033490">
    <property type="entry name" value="small_SPW0924"/>
    <property type="match status" value="1"/>
</dbReference>
<protein>
    <submittedName>
        <fullName evidence="2">SPW_0924 family protein</fullName>
    </submittedName>
</protein>
<name>A0AAU2H6J1_9ACTN</name>
<evidence type="ECO:0000256" key="1">
    <source>
        <dbReference type="SAM" id="MobiDB-lite"/>
    </source>
</evidence>
<dbReference type="InterPro" id="IPR048001">
    <property type="entry name" value="SPW_0924-like"/>
</dbReference>
<organism evidence="2">
    <name type="scientific">Streptomyces sp. NBC_00060</name>
    <dbReference type="NCBI Taxonomy" id="2975636"/>
    <lineage>
        <taxon>Bacteria</taxon>
        <taxon>Bacillati</taxon>
        <taxon>Actinomycetota</taxon>
        <taxon>Actinomycetes</taxon>
        <taxon>Kitasatosporales</taxon>
        <taxon>Streptomycetaceae</taxon>
        <taxon>Streptomyces</taxon>
    </lineage>
</organism>
<proteinExistence type="predicted"/>
<accession>A0AAU2H6J1</accession>
<dbReference type="AlphaFoldDB" id="A0AAU2H6J1"/>
<feature type="region of interest" description="Disordered" evidence="1">
    <location>
        <begin position="28"/>
        <end position="51"/>
    </location>
</feature>
<sequence>MRALVAAAIGLAAALAIVLTVSAIGAPEGTTSPKPLLTTVPTAPGAIPPGK</sequence>
<dbReference type="EMBL" id="CP108253">
    <property type="protein sequence ID" value="WTU43028.1"/>
    <property type="molecule type" value="Genomic_DNA"/>
</dbReference>
<evidence type="ECO:0000313" key="2">
    <source>
        <dbReference type="EMBL" id="WTU43028.1"/>
    </source>
</evidence>
<reference evidence="2" key="1">
    <citation type="submission" date="2022-10" db="EMBL/GenBank/DDBJ databases">
        <title>The complete genomes of actinobacterial strains from the NBC collection.</title>
        <authorList>
            <person name="Joergensen T.S."/>
            <person name="Alvarez Arevalo M."/>
            <person name="Sterndorff E.B."/>
            <person name="Faurdal D."/>
            <person name="Vuksanovic O."/>
            <person name="Mourched A.-S."/>
            <person name="Charusanti P."/>
            <person name="Shaw S."/>
            <person name="Blin K."/>
            <person name="Weber T."/>
        </authorList>
    </citation>
    <scope>NUCLEOTIDE SEQUENCE</scope>
    <source>
        <strain evidence="2">NBC_00060</strain>
    </source>
</reference>
<gene>
    <name evidence="2" type="ORF">OHV25_27285</name>
</gene>